<dbReference type="PANTHER" id="PTHR33406">
    <property type="entry name" value="MEMBRANE PROTEIN MJ1562-RELATED"/>
    <property type="match status" value="1"/>
</dbReference>
<evidence type="ECO:0000256" key="1">
    <source>
        <dbReference type="SAM" id="Phobius"/>
    </source>
</evidence>
<dbReference type="EMBL" id="FMBK01000009">
    <property type="protein sequence ID" value="SCC72407.1"/>
    <property type="molecule type" value="Genomic_DNA"/>
</dbReference>
<dbReference type="RefSeq" id="WP_092720305.1">
    <property type="nucleotide sequence ID" value="NZ_FMBK01000009.1"/>
</dbReference>
<dbReference type="AlphaFoldDB" id="A0A1C4GW45"/>
<feature type="transmembrane region" description="Helical" evidence="1">
    <location>
        <begin position="710"/>
        <end position="728"/>
    </location>
</feature>
<feature type="transmembrane region" description="Helical" evidence="1">
    <location>
        <begin position="424"/>
        <end position="444"/>
    </location>
</feature>
<evidence type="ECO:0000313" key="3">
    <source>
        <dbReference type="Proteomes" id="UP000243661"/>
    </source>
</evidence>
<feature type="transmembrane region" description="Helical" evidence="1">
    <location>
        <begin position="255"/>
        <end position="274"/>
    </location>
</feature>
<feature type="transmembrane region" description="Helical" evidence="1">
    <location>
        <begin position="631"/>
        <end position="649"/>
    </location>
</feature>
<protein>
    <submittedName>
        <fullName evidence="2">Predicted exporter</fullName>
    </submittedName>
</protein>
<reference evidence="2 3" key="1">
    <citation type="submission" date="2016-08" db="EMBL/GenBank/DDBJ databases">
        <authorList>
            <person name="Seilhamer J.J."/>
        </authorList>
    </citation>
    <scope>NUCLEOTIDE SEQUENCE [LARGE SCALE GENOMIC DNA]</scope>
    <source>
        <strain evidence="2 3">ANC 4874</strain>
    </source>
</reference>
<organism evidence="2 3">
    <name type="scientific">Acinetobacter albensis</name>
    <dbReference type="NCBI Taxonomy" id="1673609"/>
    <lineage>
        <taxon>Bacteria</taxon>
        <taxon>Pseudomonadati</taxon>
        <taxon>Pseudomonadota</taxon>
        <taxon>Gammaproteobacteria</taxon>
        <taxon>Moraxellales</taxon>
        <taxon>Moraxellaceae</taxon>
        <taxon>Acinetobacter</taxon>
    </lineage>
</organism>
<feature type="transmembrane region" description="Helical" evidence="1">
    <location>
        <begin position="656"/>
        <end position="674"/>
    </location>
</feature>
<sequence length="774" mass="86513">MRFSNWQNKFSTLWLLVLCVIALALGVAWLNKGIKIETNIFALLPEAHQDVHLEQAQQYVSQQLNDKVFVLLDAKTDQQLEQATQALKTQADQSQLFLPVRPQLDPDQFAQALYQHKAGLLSKTDQQILQEQDDTALMEQGLLQLMSPGMPITAEMLKQDPLLLFPRYAVGLSALQNNADINLEQGFATIRDEQGISRLIVLQLNNSPYNIAYQEQTAGFIKNINQQLSQLQVKPHWTGTLLFAQFGTNSAKEEISTIGVGSTIGILLLVWFGFRSIRPMLTEMVAVGTGSLVAFAVTYWVFGEIHLMTLVFGASLIGVCVDFSFYFMAMQSQHRQIDGFAVLKPLLPSLFVGLMTTLLAYVVLSFTPFPGFKQIAVFSMVGLSAAWVTSILLLPRLPTLNAEPAIRALGFIGKARSYVQSRNTLRYGMISLILLVTGSSLVFLKSNDDIRNLQSMDATLKQEDQYIRSRFMQQQSSEYFVVQGRTPAELERHEQQLLAELTPLQQAGKLDAVQALGQWIPSLEQQKHNIAMLQAIPQSALVKYAQALQLNAADVLNWQAHLKDQPLLTEAVFKDHPLHFFQMSPTQRLVMLQNVHDVKAVQQLENADVQLLRPVHQLSELFKQHRVQAQWLLLSALLILAVGLGALYGKKSILPLVLPVSMALMTTFAIQAWLGVEINLFSIMGTFLIIGIGVDYAIFYRHGHDHPQVVGMALFLCMMSTFFGFGLLSFSHTYAIHSFGLTVLLGVIFSFIYATLFTSSDAKHGVVQQYQPKS</sequence>
<accession>A0A1C4GW45</accession>
<feature type="transmembrane region" description="Helical" evidence="1">
    <location>
        <begin position="281"/>
        <end position="302"/>
    </location>
</feature>
<keyword evidence="1" id="KW-0812">Transmembrane</keyword>
<name>A0A1C4GW45_9GAMM</name>
<feature type="transmembrane region" description="Helical" evidence="1">
    <location>
        <begin position="375"/>
        <end position="394"/>
    </location>
</feature>
<evidence type="ECO:0000313" key="2">
    <source>
        <dbReference type="EMBL" id="SCC72407.1"/>
    </source>
</evidence>
<feature type="transmembrane region" description="Helical" evidence="1">
    <location>
        <begin position="734"/>
        <end position="756"/>
    </location>
</feature>
<dbReference type="GO" id="GO:0005886">
    <property type="term" value="C:plasma membrane"/>
    <property type="evidence" value="ECO:0007669"/>
    <property type="project" value="TreeGrafter"/>
</dbReference>
<proteinExistence type="predicted"/>
<dbReference type="PANTHER" id="PTHR33406:SF13">
    <property type="entry name" value="MEMBRANE PROTEIN YDFJ"/>
    <property type="match status" value="1"/>
</dbReference>
<feature type="transmembrane region" description="Helical" evidence="1">
    <location>
        <begin position="308"/>
        <end position="329"/>
    </location>
</feature>
<dbReference type="OrthoDB" id="9780358at2"/>
<keyword evidence="1" id="KW-1133">Transmembrane helix</keyword>
<dbReference type="SUPFAM" id="SSF82866">
    <property type="entry name" value="Multidrug efflux transporter AcrB transmembrane domain"/>
    <property type="match status" value="2"/>
</dbReference>
<gene>
    <name evidence="2" type="ORF">GA0116959_10989</name>
</gene>
<feature type="transmembrane region" description="Helical" evidence="1">
    <location>
        <begin position="680"/>
        <end position="698"/>
    </location>
</feature>
<feature type="transmembrane region" description="Helical" evidence="1">
    <location>
        <begin position="341"/>
        <end position="363"/>
    </location>
</feature>
<dbReference type="Gene3D" id="1.20.1640.10">
    <property type="entry name" value="Multidrug efflux transporter AcrB transmembrane domain"/>
    <property type="match status" value="2"/>
</dbReference>
<dbReference type="Proteomes" id="UP000243661">
    <property type="component" value="Unassembled WGS sequence"/>
</dbReference>
<keyword evidence="1" id="KW-0472">Membrane</keyword>
<dbReference type="InterPro" id="IPR050545">
    <property type="entry name" value="Mycobact_MmpL"/>
</dbReference>